<reference evidence="3" key="1">
    <citation type="journal article" date="2020" name="Stud. Mycol.">
        <title>101 Dothideomycetes genomes: a test case for predicting lifestyles and emergence of pathogens.</title>
        <authorList>
            <person name="Haridas S."/>
            <person name="Albert R."/>
            <person name="Binder M."/>
            <person name="Bloem J."/>
            <person name="Labutti K."/>
            <person name="Salamov A."/>
            <person name="Andreopoulos B."/>
            <person name="Baker S."/>
            <person name="Barry K."/>
            <person name="Bills G."/>
            <person name="Bluhm B."/>
            <person name="Cannon C."/>
            <person name="Castanera R."/>
            <person name="Culley D."/>
            <person name="Daum C."/>
            <person name="Ezra D."/>
            <person name="Gonzalez J."/>
            <person name="Henrissat B."/>
            <person name="Kuo A."/>
            <person name="Liang C."/>
            <person name="Lipzen A."/>
            <person name="Lutzoni F."/>
            <person name="Magnuson J."/>
            <person name="Mondo S."/>
            <person name="Nolan M."/>
            <person name="Ohm R."/>
            <person name="Pangilinan J."/>
            <person name="Park H.-J."/>
            <person name="Ramirez L."/>
            <person name="Alfaro M."/>
            <person name="Sun H."/>
            <person name="Tritt A."/>
            <person name="Yoshinaga Y."/>
            <person name="Zwiers L.-H."/>
            <person name="Turgeon B."/>
            <person name="Goodwin S."/>
            <person name="Spatafora J."/>
            <person name="Crous P."/>
            <person name="Grigoriev I."/>
        </authorList>
    </citation>
    <scope>NUCLEOTIDE SEQUENCE</scope>
    <source>
        <strain evidence="3">CBS 116435</strain>
    </source>
</reference>
<dbReference type="Pfam" id="PF01408">
    <property type="entry name" value="GFO_IDH_MocA"/>
    <property type="match status" value="1"/>
</dbReference>
<dbReference type="Gene3D" id="3.40.50.720">
    <property type="entry name" value="NAD(P)-binding Rossmann-like Domain"/>
    <property type="match status" value="1"/>
</dbReference>
<name>A0A9P4Q5A7_9PEZI</name>
<evidence type="ECO:0000313" key="3">
    <source>
        <dbReference type="EMBL" id="KAF2718616.1"/>
    </source>
</evidence>
<dbReference type="InterPro" id="IPR051317">
    <property type="entry name" value="Gfo/Idh/MocA_oxidoreduct"/>
</dbReference>
<proteinExistence type="predicted"/>
<feature type="domain" description="Gal80p-like C-terminal" evidence="2">
    <location>
        <begin position="141"/>
        <end position="284"/>
    </location>
</feature>
<dbReference type="PANTHER" id="PTHR43708:SF1">
    <property type="entry name" value="GALACTOSE_LACTOSE METABOLISM REGULATORY PROTEIN GAL80"/>
    <property type="match status" value="1"/>
</dbReference>
<feature type="domain" description="Gfo/Idh/MocA-like oxidoreductase N-terminal" evidence="1">
    <location>
        <begin position="4"/>
        <end position="134"/>
    </location>
</feature>
<dbReference type="SUPFAM" id="SSF55347">
    <property type="entry name" value="Glyceraldehyde-3-phosphate dehydrogenase-like, C-terminal domain"/>
    <property type="match status" value="1"/>
</dbReference>
<dbReference type="SUPFAM" id="SSF51735">
    <property type="entry name" value="NAD(P)-binding Rossmann-fold domains"/>
    <property type="match status" value="1"/>
</dbReference>
<evidence type="ECO:0000313" key="4">
    <source>
        <dbReference type="Proteomes" id="UP000799441"/>
    </source>
</evidence>
<keyword evidence="4" id="KW-1185">Reference proteome</keyword>
<protein>
    <submittedName>
        <fullName evidence="3">NAD(P)-binding protein</fullName>
    </submittedName>
</protein>
<dbReference type="InterPro" id="IPR055080">
    <property type="entry name" value="Gal80p-like_C"/>
</dbReference>
<evidence type="ECO:0000259" key="1">
    <source>
        <dbReference type="Pfam" id="PF01408"/>
    </source>
</evidence>
<dbReference type="PANTHER" id="PTHR43708">
    <property type="entry name" value="CONSERVED EXPRESSED OXIDOREDUCTASE (EUROFUNG)"/>
    <property type="match status" value="1"/>
</dbReference>
<organism evidence="3 4">
    <name type="scientific">Polychaeton citri CBS 116435</name>
    <dbReference type="NCBI Taxonomy" id="1314669"/>
    <lineage>
        <taxon>Eukaryota</taxon>
        <taxon>Fungi</taxon>
        <taxon>Dikarya</taxon>
        <taxon>Ascomycota</taxon>
        <taxon>Pezizomycotina</taxon>
        <taxon>Dothideomycetes</taxon>
        <taxon>Dothideomycetidae</taxon>
        <taxon>Capnodiales</taxon>
        <taxon>Capnodiaceae</taxon>
        <taxon>Polychaeton</taxon>
    </lineage>
</organism>
<comment type="caution">
    <text evidence="3">The sequence shown here is derived from an EMBL/GenBank/DDBJ whole genome shotgun (WGS) entry which is preliminary data.</text>
</comment>
<accession>A0A9P4Q5A7</accession>
<gene>
    <name evidence="3" type="ORF">K431DRAFT_128379</name>
</gene>
<dbReference type="InterPro" id="IPR000683">
    <property type="entry name" value="Gfo/Idh/MocA-like_OxRdtase_N"/>
</dbReference>
<dbReference type="Gene3D" id="3.30.360.10">
    <property type="entry name" value="Dihydrodipicolinate Reductase, domain 2"/>
    <property type="match status" value="1"/>
</dbReference>
<dbReference type="Proteomes" id="UP000799441">
    <property type="component" value="Unassembled WGS sequence"/>
</dbReference>
<dbReference type="GO" id="GO:0000166">
    <property type="term" value="F:nucleotide binding"/>
    <property type="evidence" value="ECO:0007669"/>
    <property type="project" value="InterPro"/>
</dbReference>
<evidence type="ECO:0000259" key="2">
    <source>
        <dbReference type="Pfam" id="PF22685"/>
    </source>
</evidence>
<dbReference type="AlphaFoldDB" id="A0A9P4Q5A7"/>
<dbReference type="InterPro" id="IPR036291">
    <property type="entry name" value="NAD(P)-bd_dom_sf"/>
</dbReference>
<dbReference type="OrthoDB" id="446809at2759"/>
<dbReference type="EMBL" id="MU003822">
    <property type="protein sequence ID" value="KAF2718616.1"/>
    <property type="molecule type" value="Genomic_DNA"/>
</dbReference>
<dbReference type="Pfam" id="PF22685">
    <property type="entry name" value="Gal80p_C-like"/>
    <property type="match status" value="1"/>
</dbReference>
<sequence length="372" mass="40544">MSPIRVAIIGLSASAKVTWAADAHLPYLLSPRGRSNYELVALCNSSKKAAEAAVKHFNLPASTKTYGSPEDLAADPDIDLVTVSTRVDVHYDTVKPSIEAGKAVFVEWPLAENVTRARELSDLAKARGVKTMVGVQGRVSPVPLKVQEVVGSGALGNILSSDVRTFHSLLPRKGLPESLSYFADRKVGGNNITIAFAHSEYKTSTSHSQIQVKNINILSETNPHTKPTDVPDLLFVGGELESAKPYVEPGATLSVTFRRDPAPFPGEVAFIWSIYGTKAQLRVSSPAGIFLNSDSYKLPVTIEIVEHNGGGKIETVEWQWHEWQESLLLRGRSIAELYDRFASDGVYPTFEEAVVRHKEIDAYLDSFAAQSA</sequence>